<proteinExistence type="predicted"/>
<comment type="caution">
    <text evidence="2">The sequence shown here is derived from an EMBL/GenBank/DDBJ whole genome shotgun (WGS) entry which is preliminary data.</text>
</comment>
<feature type="transmembrane region" description="Helical" evidence="1">
    <location>
        <begin position="80"/>
        <end position="97"/>
    </location>
</feature>
<feature type="transmembrane region" description="Helical" evidence="1">
    <location>
        <begin position="6"/>
        <end position="27"/>
    </location>
</feature>
<reference evidence="2 3" key="1">
    <citation type="submission" date="2013-03" db="EMBL/GenBank/DDBJ databases">
        <title>The Genome Sequence of Enterococcus sulfureus ATCC_49903 (PacBio/Illumina hybrid assembly).</title>
        <authorList>
            <consortium name="The Broad Institute Genomics Platform"/>
            <consortium name="The Broad Institute Genome Sequencing Center for Infectious Disease"/>
            <person name="Earl A."/>
            <person name="Russ C."/>
            <person name="Gilmore M."/>
            <person name="Surin D."/>
            <person name="Walker B."/>
            <person name="Young S."/>
            <person name="Zeng Q."/>
            <person name="Gargeya S."/>
            <person name="Fitzgerald M."/>
            <person name="Haas B."/>
            <person name="Abouelleil A."/>
            <person name="Allen A.W."/>
            <person name="Alvarado L."/>
            <person name="Arachchi H.M."/>
            <person name="Berlin A.M."/>
            <person name="Chapman S.B."/>
            <person name="Gainer-Dewar J."/>
            <person name="Goldberg J."/>
            <person name="Griggs A."/>
            <person name="Gujja S."/>
            <person name="Hansen M."/>
            <person name="Howarth C."/>
            <person name="Imamovic A."/>
            <person name="Ireland A."/>
            <person name="Larimer J."/>
            <person name="McCowan C."/>
            <person name="Murphy C."/>
            <person name="Pearson M."/>
            <person name="Poon T.W."/>
            <person name="Priest M."/>
            <person name="Roberts A."/>
            <person name="Saif S."/>
            <person name="Shea T."/>
            <person name="Sisk P."/>
            <person name="Sykes S."/>
            <person name="Wortman J."/>
            <person name="Nusbaum C."/>
            <person name="Birren B."/>
        </authorList>
    </citation>
    <scope>NUCLEOTIDE SEQUENCE [LARGE SCALE GENOMIC DNA]</scope>
    <source>
        <strain evidence="2 3">ATCC 49903</strain>
    </source>
</reference>
<dbReference type="RefSeq" id="WP_016186666.1">
    <property type="nucleotide sequence ID" value="NZ_ASWO01000008.1"/>
</dbReference>
<dbReference type="OrthoDB" id="1858014at2"/>
<dbReference type="eggNOG" id="ENOG5032WNC">
    <property type="taxonomic scope" value="Bacteria"/>
</dbReference>
<protein>
    <submittedName>
        <fullName evidence="2">Uncharacterized protein</fullName>
    </submittedName>
</protein>
<evidence type="ECO:0000313" key="3">
    <source>
        <dbReference type="Proteomes" id="UP000015961"/>
    </source>
</evidence>
<name>S0NXI3_9ENTE</name>
<sequence>MNKGYLALWILGFILLFLDLGIIVSLFKKGDERRQMIIWKSSTFTFGIVIGVLIIECISKLVVSAFNLTTATFDNGSSPFSFLTIIAIVYFISLKYNQKKLGD</sequence>
<dbReference type="AlphaFoldDB" id="S0NXI3"/>
<dbReference type="EMBL" id="ASWO01000008">
    <property type="protein sequence ID" value="EOT82640.1"/>
    <property type="molecule type" value="Genomic_DNA"/>
</dbReference>
<accession>S0NXI3</accession>
<evidence type="ECO:0000313" key="2">
    <source>
        <dbReference type="EMBL" id="EOT82640.1"/>
    </source>
</evidence>
<keyword evidence="1" id="KW-0472">Membrane</keyword>
<dbReference type="Proteomes" id="UP000015961">
    <property type="component" value="Unassembled WGS sequence"/>
</dbReference>
<feature type="transmembrane region" description="Helical" evidence="1">
    <location>
        <begin position="48"/>
        <end position="68"/>
    </location>
</feature>
<gene>
    <name evidence="2" type="ORF">I573_02255</name>
</gene>
<keyword evidence="1" id="KW-1133">Transmembrane helix</keyword>
<organism evidence="2 3">
    <name type="scientific">Enterococcus sulfureus ATCC 49903</name>
    <dbReference type="NCBI Taxonomy" id="1140003"/>
    <lineage>
        <taxon>Bacteria</taxon>
        <taxon>Bacillati</taxon>
        <taxon>Bacillota</taxon>
        <taxon>Bacilli</taxon>
        <taxon>Lactobacillales</taxon>
        <taxon>Enterococcaceae</taxon>
        <taxon>Enterococcus</taxon>
    </lineage>
</organism>
<evidence type="ECO:0000256" key="1">
    <source>
        <dbReference type="SAM" id="Phobius"/>
    </source>
</evidence>
<keyword evidence="3" id="KW-1185">Reference proteome</keyword>
<keyword evidence="1" id="KW-0812">Transmembrane</keyword>